<reference evidence="2" key="1">
    <citation type="journal article" date="2014" name="Front. Microbiol.">
        <title>High frequency of phylogenetically diverse reductive dehalogenase-homologous genes in deep subseafloor sedimentary metagenomes.</title>
        <authorList>
            <person name="Kawai M."/>
            <person name="Futagami T."/>
            <person name="Toyoda A."/>
            <person name="Takaki Y."/>
            <person name="Nishi S."/>
            <person name="Hori S."/>
            <person name="Arai W."/>
            <person name="Tsubouchi T."/>
            <person name="Morono Y."/>
            <person name="Uchiyama I."/>
            <person name="Ito T."/>
            <person name="Fujiyama A."/>
            <person name="Inagaki F."/>
            <person name="Takami H."/>
        </authorList>
    </citation>
    <scope>NUCLEOTIDE SEQUENCE</scope>
    <source>
        <strain evidence="2">Expedition CK06-06</strain>
    </source>
</reference>
<sequence length="171" mass="19789">MSEHINEFTGNWWIDETIHRKARRAGLVRDRPPGANEMFYRMFDRAGYIDTCLSEGKLVVIVWEPSFKRFRCRDYRDVYGLSDLIGIEEIPSLFTDQKGMERFRVYLIPYLITGYDIPPEMEEDPEPLVPFTAKTIELMKEIEEGVGDQRLEKGGQNDPRATAAASTSHHS</sequence>
<evidence type="ECO:0000313" key="2">
    <source>
        <dbReference type="EMBL" id="GAI79841.1"/>
    </source>
</evidence>
<feature type="compositionally biased region" description="Low complexity" evidence="1">
    <location>
        <begin position="161"/>
        <end position="171"/>
    </location>
</feature>
<organism evidence="2">
    <name type="scientific">marine sediment metagenome</name>
    <dbReference type="NCBI Taxonomy" id="412755"/>
    <lineage>
        <taxon>unclassified sequences</taxon>
        <taxon>metagenomes</taxon>
        <taxon>ecological metagenomes</taxon>
    </lineage>
</organism>
<gene>
    <name evidence="2" type="ORF">S12H4_26100</name>
</gene>
<evidence type="ECO:0000256" key="1">
    <source>
        <dbReference type="SAM" id="MobiDB-lite"/>
    </source>
</evidence>
<comment type="caution">
    <text evidence="2">The sequence shown here is derived from an EMBL/GenBank/DDBJ whole genome shotgun (WGS) entry which is preliminary data.</text>
</comment>
<proteinExistence type="predicted"/>
<dbReference type="EMBL" id="BARW01014777">
    <property type="protein sequence ID" value="GAI79841.1"/>
    <property type="molecule type" value="Genomic_DNA"/>
</dbReference>
<dbReference type="AlphaFoldDB" id="X1SKZ0"/>
<feature type="region of interest" description="Disordered" evidence="1">
    <location>
        <begin position="147"/>
        <end position="171"/>
    </location>
</feature>
<accession>X1SKZ0</accession>
<name>X1SKZ0_9ZZZZ</name>
<protein>
    <submittedName>
        <fullName evidence="2">Uncharacterized protein</fullName>
    </submittedName>
</protein>